<dbReference type="Proteomes" id="UP000063429">
    <property type="component" value="Chromosome"/>
</dbReference>
<comment type="similarity">
    <text evidence="1">Belongs to the bacterial solute-binding protein 3 family.</text>
</comment>
<evidence type="ECO:0000256" key="1">
    <source>
        <dbReference type="ARBA" id="ARBA00010333"/>
    </source>
</evidence>
<organism evidence="5 6">
    <name type="scientific">Herbaspirillum hiltneri N3</name>
    <dbReference type="NCBI Taxonomy" id="1262470"/>
    <lineage>
        <taxon>Bacteria</taxon>
        <taxon>Pseudomonadati</taxon>
        <taxon>Pseudomonadota</taxon>
        <taxon>Betaproteobacteria</taxon>
        <taxon>Burkholderiales</taxon>
        <taxon>Oxalobacteraceae</taxon>
        <taxon>Herbaspirillum</taxon>
    </lineage>
</organism>
<dbReference type="PANTHER" id="PTHR30085:SF2">
    <property type="entry name" value="GLUTAMATE_ASPARTATE IMPORT SOLUTE-BINDING PROTEIN"/>
    <property type="match status" value="1"/>
</dbReference>
<keyword evidence="2" id="KW-0813">Transport</keyword>
<dbReference type="InterPro" id="IPR051455">
    <property type="entry name" value="Bact_solute-bind_prot3"/>
</dbReference>
<gene>
    <name evidence="5" type="ORF">F506_16970</name>
</gene>
<dbReference type="PANTHER" id="PTHR30085">
    <property type="entry name" value="AMINO ACID ABC TRANSPORTER PERMEASE"/>
    <property type="match status" value="1"/>
</dbReference>
<evidence type="ECO:0000313" key="6">
    <source>
        <dbReference type="Proteomes" id="UP000063429"/>
    </source>
</evidence>
<dbReference type="InterPro" id="IPR001638">
    <property type="entry name" value="Solute-binding_3/MltF_N"/>
</dbReference>
<proteinExistence type="inferred from homology"/>
<accession>A0ABN4I775</accession>
<dbReference type="Gene3D" id="3.40.190.10">
    <property type="entry name" value="Periplasmic binding protein-like II"/>
    <property type="match status" value="2"/>
</dbReference>
<name>A0ABN4I775_9BURK</name>
<feature type="domain" description="Solute-binding protein family 3/N-terminal" evidence="4">
    <location>
        <begin position="27"/>
        <end position="259"/>
    </location>
</feature>
<evidence type="ECO:0000256" key="2">
    <source>
        <dbReference type="ARBA" id="ARBA00022448"/>
    </source>
</evidence>
<dbReference type="CDD" id="cd13688">
    <property type="entry name" value="PBP2_GltI_DEBP"/>
    <property type="match status" value="1"/>
</dbReference>
<sequence>MLLSTLAATASARDTIKKIRETRTIVLSFMGSVDNLSPFVVIEPDGEVSGYTVELCRKIIQGIRQELRMPDIKIQYLPVNASSRFTALLDNRADLECSVSTNNAERRKKFAFTIPHFFTSVRMLVKAGSSIKNWNDLRNKRVVTTRATAMIDVINKRSNIRYLDLTVVERDGDRECFSMLEHGMADAFIMDEILLYGARENAVDPEKFAIVGTPLSVEPYAIMLRNDDPEFKKMVDRQMARLANSGEIYRLYNRWFMQPIGPDKRSLDMPMSYILRDSLRYPTDKITN</sequence>
<keyword evidence="3" id="KW-0732">Signal</keyword>
<dbReference type="SMART" id="SM00062">
    <property type="entry name" value="PBPb"/>
    <property type="match status" value="1"/>
</dbReference>
<dbReference type="Pfam" id="PF00497">
    <property type="entry name" value="SBP_bac_3"/>
    <property type="match status" value="1"/>
</dbReference>
<evidence type="ECO:0000259" key="4">
    <source>
        <dbReference type="SMART" id="SM00062"/>
    </source>
</evidence>
<dbReference type="SUPFAM" id="SSF53850">
    <property type="entry name" value="Periplasmic binding protein-like II"/>
    <property type="match status" value="1"/>
</dbReference>
<evidence type="ECO:0000313" key="5">
    <source>
        <dbReference type="EMBL" id="AKZ65451.1"/>
    </source>
</evidence>
<evidence type="ECO:0000256" key="3">
    <source>
        <dbReference type="ARBA" id="ARBA00022729"/>
    </source>
</evidence>
<reference evidence="6" key="1">
    <citation type="journal article" date="2015" name="Genome Announc.">
        <title>Complete Genome Sequence of Herbaspirillum hiltneri N3 (DSM 17495), Isolated from Surface-Sterilized Wheat Roots.</title>
        <authorList>
            <person name="Guizelini D."/>
            <person name="Saizaki P.M."/>
            <person name="Coimbra N.A."/>
            <person name="Weiss V.A."/>
            <person name="Faoro H."/>
            <person name="Sfeir M.Z."/>
            <person name="Baura V.A."/>
            <person name="Monteiro R.A."/>
            <person name="Chubatsu L.S."/>
            <person name="Souza E.M."/>
            <person name="Cruz L.M."/>
            <person name="Pedrosa F.O."/>
            <person name="Raittz R.T."/>
            <person name="Marchaukoski J.N."/>
            <person name="Steffens M.B."/>
        </authorList>
    </citation>
    <scope>NUCLEOTIDE SEQUENCE [LARGE SCALE GENOMIC DNA]</scope>
    <source>
        <strain evidence="6">N3</strain>
    </source>
</reference>
<keyword evidence="6" id="KW-1185">Reference proteome</keyword>
<dbReference type="EMBL" id="CP011409">
    <property type="protein sequence ID" value="AKZ65451.1"/>
    <property type="molecule type" value="Genomic_DNA"/>
</dbReference>
<protein>
    <submittedName>
        <fullName evidence="5">Amino acid ABC transporter substrate-binding protein</fullName>
    </submittedName>
</protein>